<dbReference type="PROSITE" id="PS00622">
    <property type="entry name" value="HTH_LUXR_1"/>
    <property type="match status" value="1"/>
</dbReference>
<sequence>MSEAVTTIIIADDHPILLKGLKDFLQDLGLHVLATASDGKQLLDLVVKMKPDFVLMDLEMPEMTGLEVGEKMNELGLPTKKILLTLHKELFILQKAKELQFSGYILKEFALEELTAAIGMIKRGEQFFSDKIWENDRKKPLKELSEPLTPSETKILRLIADGLSSKEIADKLFISERTVDKHRSNVISKLNLEKKHNSLLLWAQRNRDIIG</sequence>
<evidence type="ECO:0000259" key="4">
    <source>
        <dbReference type="PROSITE" id="PS50043"/>
    </source>
</evidence>
<dbReference type="Proteomes" id="UP001338309">
    <property type="component" value="Unassembled WGS sequence"/>
</dbReference>
<dbReference type="PROSITE" id="PS50110">
    <property type="entry name" value="RESPONSE_REGULATORY"/>
    <property type="match status" value="1"/>
</dbReference>
<dbReference type="EMBL" id="BTPD01000004">
    <property type="protein sequence ID" value="GMQ28883.1"/>
    <property type="molecule type" value="Genomic_DNA"/>
</dbReference>
<evidence type="ECO:0000256" key="3">
    <source>
        <dbReference type="PROSITE-ProRule" id="PRU00169"/>
    </source>
</evidence>
<dbReference type="PRINTS" id="PR00038">
    <property type="entry name" value="HTHLUXR"/>
</dbReference>
<dbReference type="SMART" id="SM00421">
    <property type="entry name" value="HTH_LUXR"/>
    <property type="match status" value="1"/>
</dbReference>
<organism evidence="6 7">
    <name type="scientific">Algoriphagus confluentis</name>
    <dbReference type="NCBI Taxonomy" id="1697556"/>
    <lineage>
        <taxon>Bacteria</taxon>
        <taxon>Pseudomonadati</taxon>
        <taxon>Bacteroidota</taxon>
        <taxon>Cytophagia</taxon>
        <taxon>Cytophagales</taxon>
        <taxon>Cyclobacteriaceae</taxon>
        <taxon>Algoriphagus</taxon>
    </lineage>
</organism>
<protein>
    <submittedName>
        <fullName evidence="6">Response regulator transcription factor</fullName>
    </submittedName>
</protein>
<dbReference type="PANTHER" id="PTHR45566:SF2">
    <property type="entry name" value="NARL SUBFAMILY"/>
    <property type="match status" value="1"/>
</dbReference>
<accession>A0ABQ6PNY2</accession>
<dbReference type="Pfam" id="PF00196">
    <property type="entry name" value="GerE"/>
    <property type="match status" value="1"/>
</dbReference>
<reference evidence="6 7" key="1">
    <citation type="submission" date="2023-08" db="EMBL/GenBank/DDBJ databases">
        <title>Draft genome sequence of Algoriphagus confluentis.</title>
        <authorList>
            <person name="Takatani N."/>
            <person name="Hosokawa M."/>
            <person name="Sawabe T."/>
        </authorList>
    </citation>
    <scope>NUCLEOTIDE SEQUENCE [LARGE SCALE GENOMIC DNA]</scope>
    <source>
        <strain evidence="6 7">NBRC 111222</strain>
    </source>
</reference>
<dbReference type="SUPFAM" id="SSF52172">
    <property type="entry name" value="CheY-like"/>
    <property type="match status" value="1"/>
</dbReference>
<dbReference type="SMART" id="SM00448">
    <property type="entry name" value="REC"/>
    <property type="match status" value="1"/>
</dbReference>
<feature type="modified residue" description="4-aspartylphosphate" evidence="3">
    <location>
        <position position="57"/>
    </location>
</feature>
<dbReference type="InterPro" id="IPR001789">
    <property type="entry name" value="Sig_transdc_resp-reg_receiver"/>
</dbReference>
<dbReference type="RefSeq" id="WP_338223619.1">
    <property type="nucleotide sequence ID" value="NZ_BTPD01000004.1"/>
</dbReference>
<evidence type="ECO:0000259" key="5">
    <source>
        <dbReference type="PROSITE" id="PS50110"/>
    </source>
</evidence>
<name>A0ABQ6PNY2_9BACT</name>
<gene>
    <name evidence="6" type="ORF">Aconfl_15260</name>
</gene>
<keyword evidence="1 3" id="KW-0597">Phosphoprotein</keyword>
<dbReference type="InterPro" id="IPR000792">
    <property type="entry name" value="Tscrpt_reg_LuxR_C"/>
</dbReference>
<dbReference type="CDD" id="cd06170">
    <property type="entry name" value="LuxR_C_like"/>
    <property type="match status" value="1"/>
</dbReference>
<dbReference type="PROSITE" id="PS50043">
    <property type="entry name" value="HTH_LUXR_2"/>
    <property type="match status" value="1"/>
</dbReference>
<dbReference type="InterPro" id="IPR058245">
    <property type="entry name" value="NreC/VraR/RcsB-like_REC"/>
</dbReference>
<evidence type="ECO:0000256" key="2">
    <source>
        <dbReference type="ARBA" id="ARBA00023125"/>
    </source>
</evidence>
<feature type="domain" description="HTH luxR-type" evidence="4">
    <location>
        <begin position="141"/>
        <end position="207"/>
    </location>
</feature>
<keyword evidence="2" id="KW-0238">DNA-binding</keyword>
<feature type="domain" description="Response regulatory" evidence="5">
    <location>
        <begin position="7"/>
        <end position="122"/>
    </location>
</feature>
<evidence type="ECO:0000313" key="6">
    <source>
        <dbReference type="EMBL" id="GMQ28883.1"/>
    </source>
</evidence>
<evidence type="ECO:0000256" key="1">
    <source>
        <dbReference type="ARBA" id="ARBA00022553"/>
    </source>
</evidence>
<dbReference type="CDD" id="cd17535">
    <property type="entry name" value="REC_NarL-like"/>
    <property type="match status" value="1"/>
</dbReference>
<dbReference type="InterPro" id="IPR051015">
    <property type="entry name" value="EvgA-like"/>
</dbReference>
<dbReference type="SUPFAM" id="SSF46894">
    <property type="entry name" value="C-terminal effector domain of the bipartite response regulators"/>
    <property type="match status" value="1"/>
</dbReference>
<evidence type="ECO:0000313" key="7">
    <source>
        <dbReference type="Proteomes" id="UP001338309"/>
    </source>
</evidence>
<proteinExistence type="predicted"/>
<dbReference type="InterPro" id="IPR011006">
    <property type="entry name" value="CheY-like_superfamily"/>
</dbReference>
<dbReference type="PANTHER" id="PTHR45566">
    <property type="entry name" value="HTH-TYPE TRANSCRIPTIONAL REGULATOR YHJB-RELATED"/>
    <property type="match status" value="1"/>
</dbReference>
<comment type="caution">
    <text evidence="6">The sequence shown here is derived from an EMBL/GenBank/DDBJ whole genome shotgun (WGS) entry which is preliminary data.</text>
</comment>
<dbReference type="Gene3D" id="3.40.50.2300">
    <property type="match status" value="1"/>
</dbReference>
<dbReference type="Pfam" id="PF00072">
    <property type="entry name" value="Response_reg"/>
    <property type="match status" value="1"/>
</dbReference>
<keyword evidence="7" id="KW-1185">Reference proteome</keyword>
<dbReference type="InterPro" id="IPR016032">
    <property type="entry name" value="Sig_transdc_resp-reg_C-effctor"/>
</dbReference>